<keyword evidence="3 4" id="KW-0472">Membrane</keyword>
<proteinExistence type="predicted"/>
<keyword evidence="4" id="KW-1133">Transmembrane helix</keyword>
<keyword evidence="4" id="KW-0812">Transmembrane</keyword>
<dbReference type="Pfam" id="PF03717">
    <property type="entry name" value="PBP_dimer"/>
    <property type="match status" value="1"/>
</dbReference>
<comment type="subcellular location">
    <subcellularLocation>
        <location evidence="1">Membrane</location>
    </subcellularLocation>
</comment>
<gene>
    <name evidence="7" type="ORF">GCM10008942_13330</name>
</gene>
<evidence type="ECO:0000259" key="6">
    <source>
        <dbReference type="Pfam" id="PF03717"/>
    </source>
</evidence>
<dbReference type="Proteomes" id="UP001499951">
    <property type="component" value="Unassembled WGS sequence"/>
</dbReference>
<dbReference type="PANTHER" id="PTHR30627">
    <property type="entry name" value="PEPTIDOGLYCAN D,D-TRANSPEPTIDASE"/>
    <property type="match status" value="1"/>
</dbReference>
<keyword evidence="2" id="KW-0121">Carboxypeptidase</keyword>
<evidence type="ECO:0000256" key="3">
    <source>
        <dbReference type="ARBA" id="ARBA00023136"/>
    </source>
</evidence>
<dbReference type="EMBL" id="BAAADD010000003">
    <property type="protein sequence ID" value="GAA0566238.1"/>
    <property type="molecule type" value="Genomic_DNA"/>
</dbReference>
<dbReference type="InterPro" id="IPR012338">
    <property type="entry name" value="Beta-lactam/transpept-like"/>
</dbReference>
<dbReference type="Gene3D" id="3.30.450.330">
    <property type="match status" value="1"/>
</dbReference>
<keyword evidence="2" id="KW-0645">Protease</keyword>
<sequence length="532" mass="56988">MAAQPTVYQRRILLGAAFAFVAFLGVGARLVDVTAFSDRPAARKAQSVFTARADIFDRNGDLIARDQPADDLYARPRLLKDKRAAAVALSAATGADLSRVTMVLNDKYPSALIARRVVPEVRAKVDRLKLPGLEYLSNSKRDYPFGRATAQVVGVTDLDGKGVSGLELGLEPRIRSGKGPIVTSIDNRVQFILRDAAAAAMAEFRARAAGGLVMDVKTGEVLALVSLPDFDPNARDFAEGDSGRNIMVQDVYELGSVFKIFAFALAVDDHKVRLDESIPIGNGFKLGKYTIHEAEHMPAYLSARDVLAQSSNIGTAQIALRSGAIRQREFLTNLGLLKPVRSELPERARPLYPSNWGIVETATIGFGHGVSVSPLSFAAAAASVVNGGRRIQPTFLKNPVDSRGDQVVSPETSATMRQLLRYIVTDGTGKKADVPGYDVGGKTGSAEKPGRHGYQAHKLVTSFCATFPVEDPRYLVFVVLDEPHGTKATYGFALAGYTAAPMAGHVIARIAPLLGVPINPITLAKENHNGSG</sequence>
<reference evidence="7 8" key="1">
    <citation type="journal article" date="2019" name="Int. J. Syst. Evol. Microbiol.">
        <title>The Global Catalogue of Microorganisms (GCM) 10K type strain sequencing project: providing services to taxonomists for standard genome sequencing and annotation.</title>
        <authorList>
            <consortium name="The Broad Institute Genomics Platform"/>
            <consortium name="The Broad Institute Genome Sequencing Center for Infectious Disease"/>
            <person name="Wu L."/>
            <person name="Ma J."/>
        </authorList>
    </citation>
    <scope>NUCLEOTIDE SEQUENCE [LARGE SCALE GENOMIC DNA]</scope>
    <source>
        <strain evidence="7 8">JCM 15089</strain>
    </source>
</reference>
<keyword evidence="2" id="KW-0378">Hydrolase</keyword>
<dbReference type="Pfam" id="PF00905">
    <property type="entry name" value="Transpeptidase"/>
    <property type="match status" value="1"/>
</dbReference>
<feature type="domain" description="Penicillin-binding protein transpeptidase" evidence="5">
    <location>
        <begin position="212"/>
        <end position="491"/>
    </location>
</feature>
<evidence type="ECO:0000259" key="5">
    <source>
        <dbReference type="Pfam" id="PF00905"/>
    </source>
</evidence>
<evidence type="ECO:0000313" key="8">
    <source>
        <dbReference type="Proteomes" id="UP001499951"/>
    </source>
</evidence>
<dbReference type="RefSeq" id="WP_166933277.1">
    <property type="nucleotide sequence ID" value="NZ_BAAADD010000003.1"/>
</dbReference>
<dbReference type="SUPFAM" id="SSF56519">
    <property type="entry name" value="Penicillin binding protein dimerisation domain"/>
    <property type="match status" value="1"/>
</dbReference>
<feature type="domain" description="Penicillin-binding protein dimerisation" evidence="6">
    <location>
        <begin position="51"/>
        <end position="156"/>
    </location>
</feature>
<dbReference type="Gene3D" id="3.40.710.10">
    <property type="entry name" value="DD-peptidase/beta-lactamase superfamily"/>
    <property type="match status" value="1"/>
</dbReference>
<name>A0ABN1EGX4_9PROT</name>
<evidence type="ECO:0000313" key="7">
    <source>
        <dbReference type="EMBL" id="GAA0566238.1"/>
    </source>
</evidence>
<dbReference type="SUPFAM" id="SSF56601">
    <property type="entry name" value="beta-lactamase/transpeptidase-like"/>
    <property type="match status" value="1"/>
</dbReference>
<dbReference type="InterPro" id="IPR005311">
    <property type="entry name" value="PBP_dimer"/>
</dbReference>
<evidence type="ECO:0000256" key="1">
    <source>
        <dbReference type="ARBA" id="ARBA00004370"/>
    </source>
</evidence>
<dbReference type="InterPro" id="IPR050515">
    <property type="entry name" value="Beta-lactam/transpept"/>
</dbReference>
<organism evidence="7 8">
    <name type="scientific">Rhizomicrobium electricum</name>
    <dbReference type="NCBI Taxonomy" id="480070"/>
    <lineage>
        <taxon>Bacteria</taxon>
        <taxon>Pseudomonadati</taxon>
        <taxon>Pseudomonadota</taxon>
        <taxon>Alphaproteobacteria</taxon>
        <taxon>Micropepsales</taxon>
        <taxon>Micropepsaceae</taxon>
        <taxon>Rhizomicrobium</taxon>
    </lineage>
</organism>
<keyword evidence="8" id="KW-1185">Reference proteome</keyword>
<evidence type="ECO:0000256" key="2">
    <source>
        <dbReference type="ARBA" id="ARBA00022645"/>
    </source>
</evidence>
<dbReference type="InterPro" id="IPR036138">
    <property type="entry name" value="PBP_dimer_sf"/>
</dbReference>
<protein>
    <submittedName>
        <fullName evidence="7">Penicillin-binding protein 2</fullName>
    </submittedName>
</protein>
<dbReference type="Gene3D" id="3.90.1310.10">
    <property type="entry name" value="Penicillin-binding protein 2a (Domain 2)"/>
    <property type="match status" value="1"/>
</dbReference>
<accession>A0ABN1EGX4</accession>
<comment type="caution">
    <text evidence="7">The sequence shown here is derived from an EMBL/GenBank/DDBJ whole genome shotgun (WGS) entry which is preliminary data.</text>
</comment>
<feature type="transmembrane region" description="Helical" evidence="4">
    <location>
        <begin position="12"/>
        <end position="31"/>
    </location>
</feature>
<dbReference type="PANTHER" id="PTHR30627:SF1">
    <property type="entry name" value="PEPTIDOGLYCAN D,D-TRANSPEPTIDASE FTSI"/>
    <property type="match status" value="1"/>
</dbReference>
<dbReference type="InterPro" id="IPR001460">
    <property type="entry name" value="PCN-bd_Tpept"/>
</dbReference>
<evidence type="ECO:0000256" key="4">
    <source>
        <dbReference type="SAM" id="Phobius"/>
    </source>
</evidence>